<dbReference type="Pfam" id="PF20182">
    <property type="entry name" value="DUF6545"/>
    <property type="match status" value="1"/>
</dbReference>
<keyword evidence="1" id="KW-0472">Membrane</keyword>
<accession>A0A939PM51</accession>
<keyword evidence="1" id="KW-0812">Transmembrane</keyword>
<feature type="transmembrane region" description="Helical" evidence="1">
    <location>
        <begin position="171"/>
        <end position="192"/>
    </location>
</feature>
<feature type="transmembrane region" description="Helical" evidence="1">
    <location>
        <begin position="34"/>
        <end position="52"/>
    </location>
</feature>
<feature type="domain" description="DUF6545" evidence="2">
    <location>
        <begin position="245"/>
        <end position="370"/>
    </location>
</feature>
<keyword evidence="1" id="KW-1133">Transmembrane helix</keyword>
<dbReference type="AlphaFoldDB" id="A0A939PM51"/>
<gene>
    <name evidence="3" type="ORF">J4573_49300</name>
</gene>
<name>A0A939PM51_9ACTN</name>
<proteinExistence type="predicted"/>
<feature type="transmembrane region" description="Helical" evidence="1">
    <location>
        <begin position="104"/>
        <end position="120"/>
    </location>
</feature>
<feature type="transmembrane region" description="Helical" evidence="1">
    <location>
        <begin position="140"/>
        <end position="159"/>
    </location>
</feature>
<dbReference type="EMBL" id="JAGEOJ010000033">
    <property type="protein sequence ID" value="MBO2455160.1"/>
    <property type="molecule type" value="Genomic_DNA"/>
</dbReference>
<dbReference type="RefSeq" id="WP_208263389.1">
    <property type="nucleotide sequence ID" value="NZ_JAGEOJ010000033.1"/>
</dbReference>
<protein>
    <recommendedName>
        <fullName evidence="2">DUF6545 domain-containing protein</fullName>
    </recommendedName>
</protein>
<evidence type="ECO:0000313" key="3">
    <source>
        <dbReference type="EMBL" id="MBO2455160.1"/>
    </source>
</evidence>
<feature type="transmembrane region" description="Helical" evidence="1">
    <location>
        <begin position="212"/>
        <end position="239"/>
    </location>
</feature>
<evidence type="ECO:0000256" key="1">
    <source>
        <dbReference type="SAM" id="Phobius"/>
    </source>
</evidence>
<evidence type="ECO:0000259" key="2">
    <source>
        <dbReference type="Pfam" id="PF20182"/>
    </source>
</evidence>
<organism evidence="3 4">
    <name type="scientific">Actinomadura barringtoniae</name>
    <dbReference type="NCBI Taxonomy" id="1427535"/>
    <lineage>
        <taxon>Bacteria</taxon>
        <taxon>Bacillati</taxon>
        <taxon>Actinomycetota</taxon>
        <taxon>Actinomycetes</taxon>
        <taxon>Streptosporangiales</taxon>
        <taxon>Thermomonosporaceae</taxon>
        <taxon>Actinomadura</taxon>
    </lineage>
</organism>
<feature type="transmembrane region" description="Helical" evidence="1">
    <location>
        <begin position="6"/>
        <end position="22"/>
    </location>
</feature>
<feature type="transmembrane region" description="Helical" evidence="1">
    <location>
        <begin position="72"/>
        <end position="92"/>
    </location>
</feature>
<comment type="caution">
    <text evidence="3">The sequence shown here is derived from an EMBL/GenBank/DDBJ whole genome shotgun (WGS) entry which is preliminary data.</text>
</comment>
<sequence length="388" mass="42513">MVDNLPYLFIALLAFTAFVRKVSQLWRPGRPEALPALCAALGALTLATLLFAPSIREFIDRTSQLPGFARWAANSFGIMTSCALQIMTMRFIHGAKPGVRSRQVVAVVTVVAMGLLLLPQRLPDGPEFVTEYATNPAVAVYFMLTTAYVLVVASDLAQLTFRYSRHTRMRYLRLGMQLVGWGAILAIAYAAYREATVIAGLMGEDLPGDEQVITQVLAVPGGVLTVLGASLATWGPGMLAPFQRMRQRRAVRRLRPMWQALTEVVPDVVLDTTGEFSKDPAAQLHRYLVEINDALLILAPYRLRDNDSRPAASRGEAERITAAQEARLLLGAIQRYRAGDIPANDETGTGGPVRSTDEEVQWFGLVADELTARRRRGQPTGPAAISRP</sequence>
<dbReference type="NCBIfam" id="NF042915">
    <property type="entry name" value="MAB_1171c_fam"/>
    <property type="match status" value="1"/>
</dbReference>
<evidence type="ECO:0000313" key="4">
    <source>
        <dbReference type="Proteomes" id="UP000669179"/>
    </source>
</evidence>
<dbReference type="Proteomes" id="UP000669179">
    <property type="component" value="Unassembled WGS sequence"/>
</dbReference>
<keyword evidence="4" id="KW-1185">Reference proteome</keyword>
<reference evidence="3" key="1">
    <citation type="submission" date="2021-03" db="EMBL/GenBank/DDBJ databases">
        <authorList>
            <person name="Kanchanasin P."/>
            <person name="Saeng-In P."/>
            <person name="Phongsopitanun W."/>
            <person name="Yuki M."/>
            <person name="Kudo T."/>
            <person name="Ohkuma M."/>
            <person name="Tanasupawat S."/>
        </authorList>
    </citation>
    <scope>NUCLEOTIDE SEQUENCE</scope>
    <source>
        <strain evidence="3">GKU 128</strain>
    </source>
</reference>
<dbReference type="InterPro" id="IPR046675">
    <property type="entry name" value="DUF6545"/>
</dbReference>
<dbReference type="InterPro" id="IPR050039">
    <property type="entry name" value="MAB_1171c-like"/>
</dbReference>